<dbReference type="Gene3D" id="3.40.50.1820">
    <property type="entry name" value="alpha/beta hydrolase"/>
    <property type="match status" value="1"/>
</dbReference>
<dbReference type="Pfam" id="PF00135">
    <property type="entry name" value="COesterase"/>
    <property type="match status" value="1"/>
</dbReference>
<protein>
    <recommendedName>
        <fullName evidence="4">Carboxylesterase type B domain-containing protein</fullName>
    </recommendedName>
</protein>
<dbReference type="GO" id="GO:0006581">
    <property type="term" value="P:acetylcholine catabolic process"/>
    <property type="evidence" value="ECO:0007669"/>
    <property type="project" value="TreeGrafter"/>
</dbReference>
<accession>A0A0B7C0D9</accession>
<dbReference type="InterPro" id="IPR002018">
    <property type="entry name" value="CarbesteraseB"/>
</dbReference>
<reference evidence="5" key="1">
    <citation type="submission" date="2014-12" db="EMBL/GenBank/DDBJ databases">
        <title>Insight into the proteome of Arion vulgaris.</title>
        <authorList>
            <person name="Aradska J."/>
            <person name="Bulat T."/>
            <person name="Smidak R."/>
            <person name="Sarate P."/>
            <person name="Gangsoo J."/>
            <person name="Sialana F."/>
            <person name="Bilban M."/>
            <person name="Lubec G."/>
        </authorList>
    </citation>
    <scope>NUCLEOTIDE SEQUENCE</scope>
    <source>
        <tissue evidence="5">Skin</tissue>
    </source>
</reference>
<dbReference type="InterPro" id="IPR050654">
    <property type="entry name" value="AChE-related_enzymes"/>
</dbReference>
<dbReference type="AlphaFoldDB" id="A0A0B7C0D9"/>
<evidence type="ECO:0000259" key="4">
    <source>
        <dbReference type="Pfam" id="PF00135"/>
    </source>
</evidence>
<sequence length="103" mass="12043">EISKTSGIMQFAFVPVVDGILLRQSPAQLLRMGNFKKIPLLLGSNDNEGTFFIIYTDSRFKSTSNVTDHLYGLYMKDRMFKYYPYYPFSLNDFGKEAVMFHYR</sequence>
<dbReference type="GO" id="GO:0005886">
    <property type="term" value="C:plasma membrane"/>
    <property type="evidence" value="ECO:0007669"/>
    <property type="project" value="TreeGrafter"/>
</dbReference>
<dbReference type="InterPro" id="IPR029058">
    <property type="entry name" value="AB_hydrolase_fold"/>
</dbReference>
<organism evidence="5">
    <name type="scientific">Arion vulgaris</name>
    <dbReference type="NCBI Taxonomy" id="1028688"/>
    <lineage>
        <taxon>Eukaryota</taxon>
        <taxon>Metazoa</taxon>
        <taxon>Spiralia</taxon>
        <taxon>Lophotrochozoa</taxon>
        <taxon>Mollusca</taxon>
        <taxon>Gastropoda</taxon>
        <taxon>Heterobranchia</taxon>
        <taxon>Euthyneura</taxon>
        <taxon>Panpulmonata</taxon>
        <taxon>Eupulmonata</taxon>
        <taxon>Stylommatophora</taxon>
        <taxon>Helicina</taxon>
        <taxon>Arionoidea</taxon>
        <taxon>Arionidae</taxon>
        <taxon>Arion</taxon>
    </lineage>
</organism>
<feature type="non-terminal residue" evidence="5">
    <location>
        <position position="1"/>
    </location>
</feature>
<dbReference type="PANTHER" id="PTHR43918:SF12">
    <property type="entry name" value="ACETYLCHOLINESTERASE 1"/>
    <property type="match status" value="1"/>
</dbReference>
<name>A0A0B7C0D9_9EUPU</name>
<evidence type="ECO:0000256" key="1">
    <source>
        <dbReference type="ARBA" id="ARBA00005964"/>
    </source>
</evidence>
<keyword evidence="3" id="KW-0378">Hydrolase</keyword>
<dbReference type="GO" id="GO:0005615">
    <property type="term" value="C:extracellular space"/>
    <property type="evidence" value="ECO:0007669"/>
    <property type="project" value="TreeGrafter"/>
</dbReference>
<dbReference type="EMBL" id="HACG01051024">
    <property type="protein sequence ID" value="CEK97895.1"/>
    <property type="molecule type" value="Transcribed_RNA"/>
</dbReference>
<gene>
    <name evidence="5" type="primary">ORF217200</name>
</gene>
<keyword evidence="2" id="KW-0719">Serine esterase</keyword>
<evidence type="ECO:0000256" key="2">
    <source>
        <dbReference type="ARBA" id="ARBA00022487"/>
    </source>
</evidence>
<evidence type="ECO:0000313" key="5">
    <source>
        <dbReference type="EMBL" id="CEK97895.1"/>
    </source>
</evidence>
<comment type="similarity">
    <text evidence="1">Belongs to the type-B carboxylesterase/lipase family.</text>
</comment>
<dbReference type="GO" id="GO:0003990">
    <property type="term" value="F:acetylcholinesterase activity"/>
    <property type="evidence" value="ECO:0007669"/>
    <property type="project" value="TreeGrafter"/>
</dbReference>
<evidence type="ECO:0000256" key="3">
    <source>
        <dbReference type="ARBA" id="ARBA00022801"/>
    </source>
</evidence>
<feature type="non-terminal residue" evidence="5">
    <location>
        <position position="103"/>
    </location>
</feature>
<dbReference type="SUPFAM" id="SSF53474">
    <property type="entry name" value="alpha/beta-Hydrolases"/>
    <property type="match status" value="1"/>
</dbReference>
<dbReference type="GO" id="GO:0019695">
    <property type="term" value="P:choline metabolic process"/>
    <property type="evidence" value="ECO:0007669"/>
    <property type="project" value="TreeGrafter"/>
</dbReference>
<proteinExistence type="inferred from homology"/>
<feature type="domain" description="Carboxylesterase type B" evidence="4">
    <location>
        <begin position="7"/>
        <end position="101"/>
    </location>
</feature>
<dbReference type="PANTHER" id="PTHR43918">
    <property type="entry name" value="ACETYLCHOLINESTERASE"/>
    <property type="match status" value="1"/>
</dbReference>